<dbReference type="PANTHER" id="PTHR39160">
    <property type="entry name" value="CELL WALL-BINDING PROTEIN YOCH"/>
    <property type="match status" value="1"/>
</dbReference>
<dbReference type="PANTHER" id="PTHR39160:SF6">
    <property type="entry name" value="CELL WALL-BINDING PROTEIN YOCH"/>
    <property type="match status" value="1"/>
</dbReference>
<dbReference type="Gene3D" id="2.40.40.10">
    <property type="entry name" value="RlpA-like domain"/>
    <property type="match status" value="1"/>
</dbReference>
<dbReference type="InterPro" id="IPR010611">
    <property type="entry name" value="3D_dom"/>
</dbReference>
<gene>
    <name evidence="6" type="primary">yocH_1</name>
    <name evidence="6" type="ORF">BN000_01169</name>
</gene>
<evidence type="ECO:0000313" key="6">
    <source>
        <dbReference type="EMBL" id="CRK81269.1"/>
    </source>
</evidence>
<name>A0A0U1NT87_9BACI</name>
<feature type="signal peptide" evidence="3">
    <location>
        <begin position="1"/>
        <end position="25"/>
    </location>
</feature>
<evidence type="ECO:0000259" key="5">
    <source>
        <dbReference type="Pfam" id="PF06725"/>
    </source>
</evidence>
<dbReference type="InterPro" id="IPR018392">
    <property type="entry name" value="LysM"/>
</dbReference>
<proteinExistence type="predicted"/>
<evidence type="ECO:0000313" key="7">
    <source>
        <dbReference type="Proteomes" id="UP000199087"/>
    </source>
</evidence>
<dbReference type="InterPro" id="IPR051933">
    <property type="entry name" value="Resuscitation_pf_RpfB"/>
</dbReference>
<dbReference type="RefSeq" id="WP_090632051.1">
    <property type="nucleotide sequence ID" value="NZ_CVRB01000001.1"/>
</dbReference>
<evidence type="ECO:0000256" key="2">
    <source>
        <dbReference type="SAM" id="MobiDB-lite"/>
    </source>
</evidence>
<dbReference type="Proteomes" id="UP000199087">
    <property type="component" value="Unassembled WGS sequence"/>
</dbReference>
<dbReference type="EMBL" id="CVRB01000001">
    <property type="protein sequence ID" value="CRK81269.1"/>
    <property type="molecule type" value="Genomic_DNA"/>
</dbReference>
<dbReference type="CDD" id="cd00118">
    <property type="entry name" value="LysM"/>
    <property type="match status" value="1"/>
</dbReference>
<feature type="compositionally biased region" description="Low complexity" evidence="2">
    <location>
        <begin position="192"/>
        <end position="214"/>
    </location>
</feature>
<feature type="domain" description="LysM" evidence="4">
    <location>
        <begin position="62"/>
        <end position="97"/>
    </location>
</feature>
<dbReference type="GO" id="GO:0009254">
    <property type="term" value="P:peptidoglycan turnover"/>
    <property type="evidence" value="ECO:0007669"/>
    <property type="project" value="InterPro"/>
</dbReference>
<feature type="chain" id="PRO_5006712356" evidence="3">
    <location>
        <begin position="26"/>
        <end position="325"/>
    </location>
</feature>
<evidence type="ECO:0000256" key="3">
    <source>
        <dbReference type="SAM" id="SignalP"/>
    </source>
</evidence>
<dbReference type="Pfam" id="PF06725">
    <property type="entry name" value="3D"/>
    <property type="match status" value="1"/>
</dbReference>
<dbReference type="GO" id="GO:0019867">
    <property type="term" value="C:outer membrane"/>
    <property type="evidence" value="ECO:0007669"/>
    <property type="project" value="InterPro"/>
</dbReference>
<dbReference type="OrthoDB" id="9798935at2"/>
<dbReference type="Pfam" id="PF01476">
    <property type="entry name" value="LysM"/>
    <property type="match status" value="1"/>
</dbReference>
<dbReference type="InterPro" id="IPR036908">
    <property type="entry name" value="RlpA-like_sf"/>
</dbReference>
<keyword evidence="7" id="KW-1185">Reference proteome</keyword>
<dbReference type="CDD" id="cd22786">
    <property type="entry name" value="DPBB_YuiC-like"/>
    <property type="match status" value="1"/>
</dbReference>
<protein>
    <submittedName>
        <fullName evidence="6">Exported cell wall-binding protein</fullName>
    </submittedName>
</protein>
<evidence type="ECO:0000259" key="4">
    <source>
        <dbReference type="Pfam" id="PF01476"/>
    </source>
</evidence>
<dbReference type="SUPFAM" id="SSF50685">
    <property type="entry name" value="Barwin-like endoglucanases"/>
    <property type="match status" value="1"/>
</dbReference>
<organism evidence="6 7">
    <name type="scientific">Neobacillus massiliamazoniensis</name>
    <dbReference type="NCBI Taxonomy" id="1499688"/>
    <lineage>
        <taxon>Bacteria</taxon>
        <taxon>Bacillati</taxon>
        <taxon>Bacillota</taxon>
        <taxon>Bacilli</taxon>
        <taxon>Bacillales</taxon>
        <taxon>Bacillaceae</taxon>
        <taxon>Neobacillus</taxon>
    </lineage>
</organism>
<feature type="region of interest" description="Disordered" evidence="2">
    <location>
        <begin position="138"/>
        <end position="228"/>
    </location>
</feature>
<reference evidence="7" key="1">
    <citation type="submission" date="2015-05" db="EMBL/GenBank/DDBJ databases">
        <authorList>
            <person name="Urmite Genomes"/>
        </authorList>
    </citation>
    <scope>NUCLEOTIDE SEQUENCE [LARGE SCALE GENOMIC DNA]</scope>
    <source>
        <strain evidence="7">LF1</strain>
    </source>
</reference>
<accession>A0A0U1NT87</accession>
<evidence type="ECO:0000256" key="1">
    <source>
        <dbReference type="ARBA" id="ARBA00022729"/>
    </source>
</evidence>
<feature type="compositionally biased region" description="Low complexity" evidence="2">
    <location>
        <begin position="138"/>
        <end position="184"/>
    </location>
</feature>
<feature type="domain" description="3D" evidence="5">
    <location>
        <begin position="264"/>
        <end position="325"/>
    </location>
</feature>
<dbReference type="GO" id="GO:0004553">
    <property type="term" value="F:hydrolase activity, hydrolyzing O-glycosyl compounds"/>
    <property type="evidence" value="ECO:0007669"/>
    <property type="project" value="InterPro"/>
</dbReference>
<dbReference type="AlphaFoldDB" id="A0A0U1NT87"/>
<dbReference type="STRING" id="1499688.BN000_01169"/>
<sequence length="325" mass="32876" precursor="true">MLNKIKTMIVAIAALSGTVSANAQAATFNEHNGAPSLIQNTQTENIGKWNDHSIIDLIQPATVKKNDTFWKFDVSNLINFSQIKEWNKLIIDFIHPGINFDGLNNNKAVAVDQVNLTTPAVAVPSLTLANAGAALSAAAPSPAPVNSEAAAPAAAPSPAPASSEVAAPAAAPSPAPASSEATPPAAAPSPAPASSEAAAPAAAPSPAPEAAQAPKENSPAVASTNNNTSGKEITVKATAYTASCKGCSGITKTGINIKDNPNEKVIAVDPSVIPLGSKVYVEGVGEATAADTGGAIKGNRIDVFIPSEQDAMNFGVKQLKVKILN</sequence>
<keyword evidence="1 3" id="KW-0732">Signal</keyword>